<feature type="non-terminal residue" evidence="1">
    <location>
        <position position="1"/>
    </location>
</feature>
<dbReference type="InterPro" id="IPR038606">
    <property type="entry name" value="To_sf"/>
</dbReference>
<dbReference type="AlphaFoldDB" id="A0A026WHR4"/>
<evidence type="ECO:0000313" key="2">
    <source>
        <dbReference type="Proteomes" id="UP000053097"/>
    </source>
</evidence>
<evidence type="ECO:0000313" key="1">
    <source>
        <dbReference type="EMBL" id="EZA55201.1"/>
    </source>
</evidence>
<dbReference type="PANTHER" id="PTHR11008:SF18">
    <property type="entry name" value="BCDNA.GH05536-RELATED"/>
    <property type="match status" value="1"/>
</dbReference>
<name>A0A026WHR4_OOCBI</name>
<proteinExistence type="predicted"/>
<sequence>LPELNFPSMDPMFYENHHAIYDAGEIRADIEVTNITMIGLKDIRFTAVKAHFLDKDVFRLEVDFLMPKAFSWGTIKTIGSVGPFRLNSTGHYNVTMTGIKSKWIITGHVKDDKWIVEQYRAIPTITTLKMNTSGIVDSEEIEKLIDDFVNEYWPILYRAMASTIIDTWEPWCIDKANRLFSKVSFSKVFPK</sequence>
<organism evidence="1 2">
    <name type="scientific">Ooceraea biroi</name>
    <name type="common">Clonal raider ant</name>
    <name type="synonym">Cerapachys biroi</name>
    <dbReference type="NCBI Taxonomy" id="2015173"/>
    <lineage>
        <taxon>Eukaryota</taxon>
        <taxon>Metazoa</taxon>
        <taxon>Ecdysozoa</taxon>
        <taxon>Arthropoda</taxon>
        <taxon>Hexapoda</taxon>
        <taxon>Insecta</taxon>
        <taxon>Pterygota</taxon>
        <taxon>Neoptera</taxon>
        <taxon>Endopterygota</taxon>
        <taxon>Hymenoptera</taxon>
        <taxon>Apocrita</taxon>
        <taxon>Aculeata</taxon>
        <taxon>Formicoidea</taxon>
        <taxon>Formicidae</taxon>
        <taxon>Dorylinae</taxon>
        <taxon>Ooceraea</taxon>
    </lineage>
</organism>
<dbReference type="EMBL" id="KK107218">
    <property type="protein sequence ID" value="EZA55201.1"/>
    <property type="molecule type" value="Genomic_DNA"/>
</dbReference>
<evidence type="ECO:0008006" key="3">
    <source>
        <dbReference type="Google" id="ProtNLM"/>
    </source>
</evidence>
<dbReference type="Proteomes" id="UP000053097">
    <property type="component" value="Unassembled WGS sequence"/>
</dbReference>
<dbReference type="PANTHER" id="PTHR11008">
    <property type="entry name" value="PROTEIN TAKEOUT-LIKE PROTEIN"/>
    <property type="match status" value="1"/>
</dbReference>
<dbReference type="OMA" id="FPATICK"/>
<dbReference type="Gene3D" id="3.15.10.30">
    <property type="entry name" value="Haemolymph juvenile hormone binding protein"/>
    <property type="match status" value="1"/>
</dbReference>
<dbReference type="OrthoDB" id="7546384at2759"/>
<dbReference type="GO" id="GO:0005615">
    <property type="term" value="C:extracellular space"/>
    <property type="evidence" value="ECO:0007669"/>
    <property type="project" value="TreeGrafter"/>
</dbReference>
<reference evidence="1 2" key="1">
    <citation type="journal article" date="2014" name="Curr. Biol.">
        <title>The genome of the clonal raider ant Cerapachys biroi.</title>
        <authorList>
            <person name="Oxley P.R."/>
            <person name="Ji L."/>
            <person name="Fetter-Pruneda I."/>
            <person name="McKenzie S.K."/>
            <person name="Li C."/>
            <person name="Hu H."/>
            <person name="Zhang G."/>
            <person name="Kronauer D.J."/>
        </authorList>
    </citation>
    <scope>NUCLEOTIDE SEQUENCE [LARGE SCALE GENOMIC DNA]</scope>
</reference>
<dbReference type="SMART" id="SM00700">
    <property type="entry name" value="JHBP"/>
    <property type="match status" value="1"/>
</dbReference>
<dbReference type="InterPro" id="IPR010562">
    <property type="entry name" value="Haemolymph_juvenile_hormone-bd"/>
</dbReference>
<keyword evidence="2" id="KW-1185">Reference proteome</keyword>
<protein>
    <recommendedName>
        <fullName evidence="3">Circadian clock-controlled protein</fullName>
    </recommendedName>
</protein>
<dbReference type="Pfam" id="PF06585">
    <property type="entry name" value="JHBP"/>
    <property type="match status" value="1"/>
</dbReference>
<gene>
    <name evidence="1" type="ORF">X777_05271</name>
</gene>
<accession>A0A026WHR4</accession>